<dbReference type="EMBL" id="MN739731">
    <property type="protein sequence ID" value="QHT23483.1"/>
    <property type="molecule type" value="Genomic_DNA"/>
</dbReference>
<sequence>MEKRINKKLETYITDFKQNLRDKIDSIDFTDAEKDKNIIIQYIYEYERLNITKEDFSKRKRVKNMVPLFDRCCAKRASNEQCTRKKKSGFEYCGTHVKGTPHGIVSQSEENLQTTNKVEVWAQEIQGIIYFIDNNENVYRTEDIASNICNPKIIAKYKKNGDVYTIPEFGL</sequence>
<proteinExistence type="predicted"/>
<dbReference type="AlphaFoldDB" id="A0A6C0E4U7"/>
<protein>
    <submittedName>
        <fullName evidence="1">Uncharacterized protein</fullName>
    </submittedName>
</protein>
<reference evidence="1" key="1">
    <citation type="journal article" date="2020" name="Nature">
        <title>Giant virus diversity and host interactions through global metagenomics.</title>
        <authorList>
            <person name="Schulz F."/>
            <person name="Roux S."/>
            <person name="Paez-Espino D."/>
            <person name="Jungbluth S."/>
            <person name="Walsh D.A."/>
            <person name="Denef V.J."/>
            <person name="McMahon K.D."/>
            <person name="Konstantinidis K.T."/>
            <person name="Eloe-Fadrosh E.A."/>
            <person name="Kyrpides N.C."/>
            <person name="Woyke T."/>
        </authorList>
    </citation>
    <scope>NUCLEOTIDE SEQUENCE</scope>
    <source>
        <strain evidence="1">GVMAG-M-3300023179-116</strain>
    </source>
</reference>
<evidence type="ECO:0000313" key="1">
    <source>
        <dbReference type="EMBL" id="QHT23483.1"/>
    </source>
</evidence>
<name>A0A6C0E4U7_9ZZZZ</name>
<accession>A0A6C0E4U7</accession>
<organism evidence="1">
    <name type="scientific">viral metagenome</name>
    <dbReference type="NCBI Taxonomy" id="1070528"/>
    <lineage>
        <taxon>unclassified sequences</taxon>
        <taxon>metagenomes</taxon>
        <taxon>organismal metagenomes</taxon>
    </lineage>
</organism>